<gene>
    <name evidence="1" type="ORF">F2Q69_00033619</name>
</gene>
<dbReference type="AlphaFoldDB" id="A0A8S9SLX5"/>
<evidence type="ECO:0000313" key="2">
    <source>
        <dbReference type="Proteomes" id="UP000712600"/>
    </source>
</evidence>
<proteinExistence type="predicted"/>
<evidence type="ECO:0000313" key="1">
    <source>
        <dbReference type="EMBL" id="KAF3600905.1"/>
    </source>
</evidence>
<dbReference type="EMBL" id="QGKX02000004">
    <property type="protein sequence ID" value="KAF3600905.1"/>
    <property type="molecule type" value="Genomic_DNA"/>
</dbReference>
<organism evidence="1 2">
    <name type="scientific">Brassica cretica</name>
    <name type="common">Mustard</name>
    <dbReference type="NCBI Taxonomy" id="69181"/>
    <lineage>
        <taxon>Eukaryota</taxon>
        <taxon>Viridiplantae</taxon>
        <taxon>Streptophyta</taxon>
        <taxon>Embryophyta</taxon>
        <taxon>Tracheophyta</taxon>
        <taxon>Spermatophyta</taxon>
        <taxon>Magnoliopsida</taxon>
        <taxon>eudicotyledons</taxon>
        <taxon>Gunneridae</taxon>
        <taxon>Pentapetalae</taxon>
        <taxon>rosids</taxon>
        <taxon>malvids</taxon>
        <taxon>Brassicales</taxon>
        <taxon>Brassicaceae</taxon>
        <taxon>Brassiceae</taxon>
        <taxon>Brassica</taxon>
    </lineage>
</organism>
<name>A0A8S9SLX5_BRACR</name>
<sequence>MKLLVAASPVKLSTCVSLAKLHASVSLTKLRICVSDEALRLCIYFLTIKPIPVFKFYGHHTVKEIERISTMSLLLKLSSWSSPQAIIIK</sequence>
<dbReference type="Proteomes" id="UP000712600">
    <property type="component" value="Unassembled WGS sequence"/>
</dbReference>
<accession>A0A8S9SLX5</accession>
<reference evidence="1" key="1">
    <citation type="submission" date="2019-12" db="EMBL/GenBank/DDBJ databases">
        <title>Genome sequencing and annotation of Brassica cretica.</title>
        <authorList>
            <person name="Studholme D.J."/>
            <person name="Sarris P."/>
        </authorList>
    </citation>
    <scope>NUCLEOTIDE SEQUENCE</scope>
    <source>
        <strain evidence="1">PFS-109/04</strain>
        <tissue evidence="1">Leaf</tissue>
    </source>
</reference>
<comment type="caution">
    <text evidence="1">The sequence shown here is derived from an EMBL/GenBank/DDBJ whole genome shotgun (WGS) entry which is preliminary data.</text>
</comment>
<protein>
    <submittedName>
        <fullName evidence="1">Uncharacterized protein</fullName>
    </submittedName>
</protein>